<evidence type="ECO:0000313" key="5">
    <source>
        <dbReference type="EMBL" id="KAF6002504.1"/>
    </source>
</evidence>
<dbReference type="InterPro" id="IPR000873">
    <property type="entry name" value="AMP-dep_synth/lig_dom"/>
</dbReference>
<dbReference type="PANTHER" id="PTHR24095:SF14">
    <property type="entry name" value="ACETYL-COENZYME A SYNTHETASE 1"/>
    <property type="match status" value="1"/>
</dbReference>
<evidence type="ECO:0000256" key="1">
    <source>
        <dbReference type="ARBA" id="ARBA00006432"/>
    </source>
</evidence>
<dbReference type="InterPro" id="IPR042099">
    <property type="entry name" value="ANL_N_sf"/>
</dbReference>
<organism evidence="5 6">
    <name type="scientific">Cyanidiococcus yangmingshanensis</name>
    <dbReference type="NCBI Taxonomy" id="2690220"/>
    <lineage>
        <taxon>Eukaryota</taxon>
        <taxon>Rhodophyta</taxon>
        <taxon>Bangiophyceae</taxon>
        <taxon>Cyanidiales</taxon>
        <taxon>Cyanidiaceae</taxon>
        <taxon>Cyanidiococcus</taxon>
    </lineage>
</organism>
<dbReference type="SUPFAM" id="SSF56801">
    <property type="entry name" value="Acetyl-CoA synthetase-like"/>
    <property type="match status" value="1"/>
</dbReference>
<feature type="domain" description="Acetyl-coenzyme A synthetase N-terminal" evidence="4">
    <location>
        <begin position="117"/>
        <end position="181"/>
    </location>
</feature>
<dbReference type="InterPro" id="IPR032387">
    <property type="entry name" value="ACAS_N"/>
</dbReference>
<evidence type="ECO:0000313" key="6">
    <source>
        <dbReference type="Proteomes" id="UP000530660"/>
    </source>
</evidence>
<comment type="similarity">
    <text evidence="1">Belongs to the ATP-dependent AMP-binding enzyme family.</text>
</comment>
<evidence type="ECO:0000259" key="4">
    <source>
        <dbReference type="Pfam" id="PF16177"/>
    </source>
</evidence>
<dbReference type="EMBL" id="VWRR01000010">
    <property type="protein sequence ID" value="KAF6002504.1"/>
    <property type="molecule type" value="Genomic_DNA"/>
</dbReference>
<sequence>MTDCTPPQVAFIGVGQGSIHLCCLRVGRCAGKQASARHRAGRCGTTGFGSPCWRRHGPSRLWACAYGSERPQVVPAAPTPMEGIDPALARTLVAEGVPASSAHLLNSPSHIPDYATYCELYTRSVRDPAGFWLDMAKEHFVWRAPEAITPDSVLRYNFDVRRGPIQIEWFFRAETNICYNALDRHVERGLGNRVAYYYEANDTDDVDAHRAITYAELLDSVKRIARVLRQHGVRRGDTVTIYMPMVPELPAAMLACARIGAVHNVVFGGFSAEALAGRLLDARSAVILSCDGVRRGAKRII</sequence>
<dbReference type="Gene3D" id="3.40.50.12780">
    <property type="entry name" value="N-terminal domain of ligase-like"/>
    <property type="match status" value="1"/>
</dbReference>
<dbReference type="EC" id="6.2.1.1" evidence="2"/>
<name>A0A7J7IIF2_9RHOD</name>
<proteinExistence type="inferred from homology"/>
<evidence type="ECO:0000256" key="2">
    <source>
        <dbReference type="ARBA" id="ARBA00013275"/>
    </source>
</evidence>
<dbReference type="Proteomes" id="UP000530660">
    <property type="component" value="Unassembled WGS sequence"/>
</dbReference>
<gene>
    <name evidence="5" type="primary">ACSS2_1</name>
    <name evidence="5" type="ORF">F1559_003396</name>
</gene>
<feature type="domain" description="AMP-dependent synthetase/ligase" evidence="3">
    <location>
        <begin position="190"/>
        <end position="288"/>
    </location>
</feature>
<reference evidence="5 6" key="1">
    <citation type="journal article" date="2020" name="J. Phycol.">
        <title>Comparative genome analysis reveals Cyanidiococcus gen. nov., a new extremophilic red algal genus sister to Cyanidioschyzon (Cyanidioschyzonaceae, Rhodophyta).</title>
        <authorList>
            <person name="Liu S.-L."/>
            <person name="Chiang Y.-R."/>
            <person name="Yoon H.S."/>
            <person name="Fu H.-Y."/>
        </authorList>
    </citation>
    <scope>NUCLEOTIDE SEQUENCE [LARGE SCALE GENOMIC DNA]</scope>
    <source>
        <strain evidence="5 6">THAL066</strain>
    </source>
</reference>
<dbReference type="OrthoDB" id="1706066at2759"/>
<dbReference type="Pfam" id="PF00501">
    <property type="entry name" value="AMP-binding"/>
    <property type="match status" value="1"/>
</dbReference>
<dbReference type="GO" id="GO:0006085">
    <property type="term" value="P:acetyl-CoA biosynthetic process"/>
    <property type="evidence" value="ECO:0007669"/>
    <property type="project" value="TreeGrafter"/>
</dbReference>
<accession>A0A7J7IIF2</accession>
<dbReference type="PANTHER" id="PTHR24095">
    <property type="entry name" value="ACETYL-COENZYME A SYNTHETASE"/>
    <property type="match status" value="1"/>
</dbReference>
<dbReference type="GO" id="GO:0003987">
    <property type="term" value="F:acetate-CoA ligase activity"/>
    <property type="evidence" value="ECO:0007669"/>
    <property type="project" value="UniProtKB-EC"/>
</dbReference>
<keyword evidence="6" id="KW-1185">Reference proteome</keyword>
<dbReference type="AlphaFoldDB" id="A0A7J7IIF2"/>
<dbReference type="Pfam" id="PF16177">
    <property type="entry name" value="ACAS_N"/>
    <property type="match status" value="1"/>
</dbReference>
<protein>
    <recommendedName>
        <fullName evidence="2">acetate--CoA ligase</fullName>
        <ecNumber evidence="2">6.2.1.1</ecNumber>
    </recommendedName>
</protein>
<evidence type="ECO:0000259" key="3">
    <source>
        <dbReference type="Pfam" id="PF00501"/>
    </source>
</evidence>
<comment type="caution">
    <text evidence="5">The sequence shown here is derived from an EMBL/GenBank/DDBJ whole genome shotgun (WGS) entry which is preliminary data.</text>
</comment>